<dbReference type="EMBL" id="UYSU01033823">
    <property type="protein sequence ID" value="VDL93103.1"/>
    <property type="molecule type" value="Genomic_DNA"/>
</dbReference>
<dbReference type="OrthoDB" id="10467984at2759"/>
<evidence type="ECO:0000256" key="3">
    <source>
        <dbReference type="ARBA" id="ARBA00023170"/>
    </source>
</evidence>
<organism evidence="6">
    <name type="scientific">Schistocephalus solidus</name>
    <name type="common">Tapeworm</name>
    <dbReference type="NCBI Taxonomy" id="70667"/>
    <lineage>
        <taxon>Eukaryota</taxon>
        <taxon>Metazoa</taxon>
        <taxon>Spiralia</taxon>
        <taxon>Lophotrochozoa</taxon>
        <taxon>Platyhelminthes</taxon>
        <taxon>Cestoda</taxon>
        <taxon>Eucestoda</taxon>
        <taxon>Diphyllobothriidea</taxon>
        <taxon>Diphyllobothriidae</taxon>
        <taxon>Schistocephalus</taxon>
    </lineage>
</organism>
<gene>
    <name evidence="4" type="ORF">SSLN_LOCUS6718</name>
</gene>
<accession>A0A183SR70</accession>
<keyword evidence="5" id="KW-1185">Reference proteome</keyword>
<evidence type="ECO:0000256" key="2">
    <source>
        <dbReference type="ARBA" id="ARBA00023163"/>
    </source>
</evidence>
<dbReference type="WBParaSite" id="SSLN_0000693101-mRNA-1">
    <property type="protein sequence ID" value="SSLN_0000693101-mRNA-1"/>
    <property type="gene ID" value="SSLN_0000693101"/>
</dbReference>
<keyword evidence="1" id="KW-0805">Transcription regulation</keyword>
<sequence length="204" mass="22218">MQTQPGPSGSSTAFMWNADVKGCLDCKAAALNWLWRTQVASDGECSTADRRSRTESTSRQFLGEVIFNIPDGLKTVEFSPTGISSSFEDRRKGAVVPSIIANSLIKKIVNATAVLRPDEYEIPLLKALTILTSMDFPSSEAQPLVNLRQSLQANLFEHVLLRSACHLDAGQRVFALKELVCNLAVIEPGAVLECLGLQELETVP</sequence>
<evidence type="ECO:0000313" key="6">
    <source>
        <dbReference type="WBParaSite" id="SSLN_0000693101-mRNA-1"/>
    </source>
</evidence>
<evidence type="ECO:0000313" key="4">
    <source>
        <dbReference type="EMBL" id="VDL93103.1"/>
    </source>
</evidence>
<reference evidence="6" key="1">
    <citation type="submission" date="2016-06" db="UniProtKB">
        <authorList>
            <consortium name="WormBaseParasite"/>
        </authorList>
    </citation>
    <scope>IDENTIFICATION</scope>
</reference>
<reference evidence="4 5" key="2">
    <citation type="submission" date="2018-11" db="EMBL/GenBank/DDBJ databases">
        <authorList>
            <consortium name="Pathogen Informatics"/>
        </authorList>
    </citation>
    <scope>NUCLEOTIDE SEQUENCE [LARGE SCALE GENOMIC DNA]</scope>
    <source>
        <strain evidence="4 5">NST_G2</strain>
    </source>
</reference>
<evidence type="ECO:0000313" key="5">
    <source>
        <dbReference type="Proteomes" id="UP000275846"/>
    </source>
</evidence>
<dbReference type="InterPro" id="IPR035500">
    <property type="entry name" value="NHR-like_dom_sf"/>
</dbReference>
<dbReference type="Proteomes" id="UP000275846">
    <property type="component" value="Unassembled WGS sequence"/>
</dbReference>
<evidence type="ECO:0000256" key="1">
    <source>
        <dbReference type="ARBA" id="ARBA00023015"/>
    </source>
</evidence>
<dbReference type="AlphaFoldDB" id="A0A183SR70"/>
<keyword evidence="2" id="KW-0804">Transcription</keyword>
<protein>
    <submittedName>
        <fullName evidence="6">Protein kinase domain-containing protein</fullName>
    </submittedName>
</protein>
<name>A0A183SR70_SCHSO</name>
<proteinExistence type="predicted"/>
<dbReference type="SUPFAM" id="SSF48508">
    <property type="entry name" value="Nuclear receptor ligand-binding domain"/>
    <property type="match status" value="1"/>
</dbReference>
<keyword evidence="3" id="KW-0675">Receptor</keyword>